<sequence length="180" mass="20912">MSSQITNHTKQANVVELNPNRPAFVPGEMYQAQQAKVPVSHWDEMSPELKEQMKEAIQWNANHMGETSPTLKEGYLLLAAGREHSADPLEARRTMGLMHGVLKKIQKEYIELQREIRTKDADIKAKDARLENNRRRNLRYGNEVERLQNVEYELEFEVERREAVERELQELKASMAGSRI</sequence>
<protein>
    <submittedName>
        <fullName evidence="2">Uncharacterized protein</fullName>
    </submittedName>
</protein>
<evidence type="ECO:0000313" key="3">
    <source>
        <dbReference type="Proteomes" id="UP000184330"/>
    </source>
</evidence>
<organism evidence="2 3">
    <name type="scientific">Phialocephala subalpina</name>
    <dbReference type="NCBI Taxonomy" id="576137"/>
    <lineage>
        <taxon>Eukaryota</taxon>
        <taxon>Fungi</taxon>
        <taxon>Dikarya</taxon>
        <taxon>Ascomycota</taxon>
        <taxon>Pezizomycotina</taxon>
        <taxon>Leotiomycetes</taxon>
        <taxon>Helotiales</taxon>
        <taxon>Mollisiaceae</taxon>
        <taxon>Phialocephala</taxon>
        <taxon>Phialocephala fortinii species complex</taxon>
    </lineage>
</organism>
<name>A0A1L7XQA1_9HELO</name>
<dbReference type="EMBL" id="FJOG01000042">
    <property type="protein sequence ID" value="CZR67210.1"/>
    <property type="molecule type" value="Genomic_DNA"/>
</dbReference>
<dbReference type="Proteomes" id="UP000184330">
    <property type="component" value="Unassembled WGS sequence"/>
</dbReference>
<evidence type="ECO:0000313" key="2">
    <source>
        <dbReference type="EMBL" id="CZR67210.1"/>
    </source>
</evidence>
<evidence type="ECO:0000256" key="1">
    <source>
        <dbReference type="SAM" id="Coils"/>
    </source>
</evidence>
<proteinExistence type="predicted"/>
<keyword evidence="1" id="KW-0175">Coiled coil</keyword>
<dbReference type="AlphaFoldDB" id="A0A1L7XQA1"/>
<accession>A0A1L7XQA1</accession>
<reference evidence="2 3" key="1">
    <citation type="submission" date="2016-03" db="EMBL/GenBank/DDBJ databases">
        <authorList>
            <person name="Ploux O."/>
        </authorList>
    </citation>
    <scope>NUCLEOTIDE SEQUENCE [LARGE SCALE GENOMIC DNA]</scope>
    <source>
        <strain evidence="2 3">UAMH 11012</strain>
    </source>
</reference>
<keyword evidence="3" id="KW-1185">Reference proteome</keyword>
<gene>
    <name evidence="2" type="ORF">PAC_17109</name>
</gene>
<feature type="coiled-coil region" evidence="1">
    <location>
        <begin position="147"/>
        <end position="174"/>
    </location>
</feature>